<dbReference type="Proteomes" id="UP000325577">
    <property type="component" value="Linkage Group LG10"/>
</dbReference>
<accession>A0A5J5BPT7</accession>
<evidence type="ECO:0000313" key="2">
    <source>
        <dbReference type="Proteomes" id="UP000325577"/>
    </source>
</evidence>
<name>A0A5J5BPT7_9ASTE</name>
<protein>
    <recommendedName>
        <fullName evidence="3">Protein kinase domain-containing protein</fullName>
    </recommendedName>
</protein>
<organism evidence="1 2">
    <name type="scientific">Nyssa sinensis</name>
    <dbReference type="NCBI Taxonomy" id="561372"/>
    <lineage>
        <taxon>Eukaryota</taxon>
        <taxon>Viridiplantae</taxon>
        <taxon>Streptophyta</taxon>
        <taxon>Embryophyta</taxon>
        <taxon>Tracheophyta</taxon>
        <taxon>Spermatophyta</taxon>
        <taxon>Magnoliopsida</taxon>
        <taxon>eudicotyledons</taxon>
        <taxon>Gunneridae</taxon>
        <taxon>Pentapetalae</taxon>
        <taxon>asterids</taxon>
        <taxon>Cornales</taxon>
        <taxon>Nyssaceae</taxon>
        <taxon>Nyssa</taxon>
    </lineage>
</organism>
<keyword evidence="2" id="KW-1185">Reference proteome</keyword>
<dbReference type="Gene3D" id="3.30.200.20">
    <property type="entry name" value="Phosphorylase Kinase, domain 1"/>
    <property type="match status" value="1"/>
</dbReference>
<dbReference type="OrthoDB" id="1193975at2759"/>
<evidence type="ECO:0000313" key="1">
    <source>
        <dbReference type="EMBL" id="KAA8544889.1"/>
    </source>
</evidence>
<reference evidence="1 2" key="1">
    <citation type="submission" date="2019-09" db="EMBL/GenBank/DDBJ databases">
        <title>A chromosome-level genome assembly of the Chinese tupelo Nyssa sinensis.</title>
        <authorList>
            <person name="Yang X."/>
            <person name="Kang M."/>
            <person name="Yang Y."/>
            <person name="Xiong H."/>
            <person name="Wang M."/>
            <person name="Zhang Z."/>
            <person name="Wang Z."/>
            <person name="Wu H."/>
            <person name="Ma T."/>
            <person name="Liu J."/>
            <person name="Xi Z."/>
        </authorList>
    </citation>
    <scope>NUCLEOTIDE SEQUENCE [LARGE SCALE GENOMIC DNA]</scope>
    <source>
        <strain evidence="1">J267</strain>
        <tissue evidence="1">Leaf</tissue>
    </source>
</reference>
<dbReference type="AlphaFoldDB" id="A0A5J5BPT7"/>
<evidence type="ECO:0008006" key="3">
    <source>
        <dbReference type="Google" id="ProtNLM"/>
    </source>
</evidence>
<proteinExistence type="predicted"/>
<dbReference type="EMBL" id="CM018033">
    <property type="protein sequence ID" value="KAA8544889.1"/>
    <property type="molecule type" value="Genomic_DNA"/>
</dbReference>
<gene>
    <name evidence="1" type="ORF">F0562_019716</name>
</gene>
<sequence>MFLFPSIRWQKSSSPIIIKYPKKVLPLIAIYLDDEFGVDGKSSSGPICRTMAAIGFAMMFRAFVGLGAMSVKWKKRPHDWQKRNSFSSWLLPLLAGDPSLMTIKSSHKTNFYSSTMGLGQYFSFTELQEATKNWDPNAATGVGGFGNVYSAEIDEGNKVAI</sequence>